<protein>
    <recommendedName>
        <fullName evidence="3">DUF5671 domain-containing protein</fullName>
    </recommendedName>
</protein>
<feature type="transmembrane region" description="Helical" evidence="2">
    <location>
        <begin position="181"/>
        <end position="202"/>
    </location>
</feature>
<keyword evidence="2" id="KW-1133">Transmembrane helix</keyword>
<feature type="transmembrane region" description="Helical" evidence="2">
    <location>
        <begin position="413"/>
        <end position="430"/>
    </location>
</feature>
<comment type="caution">
    <text evidence="4">The sequence shown here is derived from an EMBL/GenBank/DDBJ whole genome shotgun (WGS) entry which is preliminary data.</text>
</comment>
<reference evidence="4" key="1">
    <citation type="submission" date="2019-09" db="EMBL/GenBank/DDBJ databases">
        <title>Characterisation of the sponge microbiome using genome-centric metagenomics.</title>
        <authorList>
            <person name="Engelberts J.P."/>
            <person name="Robbins S.J."/>
            <person name="De Goeij J.M."/>
            <person name="Aranda M."/>
            <person name="Bell S.C."/>
            <person name="Webster N.S."/>
        </authorList>
    </citation>
    <scope>NUCLEOTIDE SEQUENCE</scope>
    <source>
        <strain evidence="4">SB0662_bin_9</strain>
    </source>
</reference>
<feature type="transmembrane region" description="Helical" evidence="2">
    <location>
        <begin position="354"/>
        <end position="375"/>
    </location>
</feature>
<dbReference type="InterPro" id="IPR043728">
    <property type="entry name" value="DUF5671"/>
</dbReference>
<feature type="transmembrane region" description="Helical" evidence="2">
    <location>
        <begin position="227"/>
        <end position="247"/>
    </location>
</feature>
<dbReference type="AlphaFoldDB" id="A0A6B1DM25"/>
<evidence type="ECO:0000313" key="4">
    <source>
        <dbReference type="EMBL" id="MYD88849.1"/>
    </source>
</evidence>
<organism evidence="4">
    <name type="scientific">Caldilineaceae bacterium SB0662_bin_9</name>
    <dbReference type="NCBI Taxonomy" id="2605258"/>
    <lineage>
        <taxon>Bacteria</taxon>
        <taxon>Bacillati</taxon>
        <taxon>Chloroflexota</taxon>
        <taxon>Caldilineae</taxon>
        <taxon>Caldilineales</taxon>
        <taxon>Caldilineaceae</taxon>
    </lineage>
</organism>
<feature type="transmembrane region" description="Helical" evidence="2">
    <location>
        <begin position="103"/>
        <end position="121"/>
    </location>
</feature>
<gene>
    <name evidence="4" type="ORF">F4Y08_00705</name>
</gene>
<keyword evidence="1" id="KW-0175">Coiled coil</keyword>
<dbReference type="EMBL" id="VXPY01000007">
    <property type="protein sequence ID" value="MYD88849.1"/>
    <property type="molecule type" value="Genomic_DNA"/>
</dbReference>
<evidence type="ECO:0000256" key="2">
    <source>
        <dbReference type="SAM" id="Phobius"/>
    </source>
</evidence>
<feature type="transmembrane region" description="Helical" evidence="2">
    <location>
        <begin position="141"/>
        <end position="160"/>
    </location>
</feature>
<sequence length="567" mass="63101">MTISDEAQRPRLVVVRRLYLYTIAFVGLVVIHGNLRSLARELTNFWISLGDDWLNPLAWPVENILERGSVLLVALLFFAVHWTLIQGYLRGDRAEARSSLRHLFVWLCLVVSFYWFGAGLADVISVPLQMLPGLQAVPARTVLISLPMAIVPLAIAALCVDRFADICISEQNTNRTRLVRFIAAGCQLLMPLTCLLLIIGYLHDAAFMLLLPALLGRAVQMGGEPTIWILPGNIAVVLAALLALTRLEHLRSNRLEADATTLAAAFRTGYLQAGMFTGVILLFVALGLALQPLLQPLFTNQLVQPWVLGRVQVLLTVAVTLPIGLACWQLYAWLGRRSPDRRPAAEWAVALPRFRDYALAAVGLTVLSVGTSFILRDLLQGPLGPDLADFDDVVFGVKTRLLPVWFPGSAEDWSWTLASIPLLVVVWQTIGRHARGSSQSILAIVPRRIYLYLVSLVSVLFLLVQGGLILYALLLLWTGGEDTQWEMRLTGIPVAVVVLIWHLVLLRREEDWPAPEPDGDRARTRLDRELASLEREINELTLRRDSLLRQRAELDADGHGTPEESHE</sequence>
<name>A0A6B1DM25_9CHLR</name>
<feature type="transmembrane region" description="Helical" evidence="2">
    <location>
        <begin position="268"/>
        <end position="291"/>
    </location>
</feature>
<feature type="domain" description="DUF5671" evidence="3">
    <location>
        <begin position="17"/>
        <end position="142"/>
    </location>
</feature>
<keyword evidence="2" id="KW-0812">Transmembrane</keyword>
<keyword evidence="2" id="KW-0472">Membrane</keyword>
<feature type="domain" description="DUF5671" evidence="3">
    <location>
        <begin position="353"/>
        <end position="491"/>
    </location>
</feature>
<evidence type="ECO:0000259" key="3">
    <source>
        <dbReference type="Pfam" id="PF18920"/>
    </source>
</evidence>
<feature type="transmembrane region" description="Helical" evidence="2">
    <location>
        <begin position="489"/>
        <end position="506"/>
    </location>
</feature>
<feature type="transmembrane region" description="Helical" evidence="2">
    <location>
        <begin position="18"/>
        <end position="35"/>
    </location>
</feature>
<proteinExistence type="predicted"/>
<feature type="transmembrane region" description="Helical" evidence="2">
    <location>
        <begin position="70"/>
        <end position="91"/>
    </location>
</feature>
<feature type="transmembrane region" description="Helical" evidence="2">
    <location>
        <begin position="311"/>
        <end position="334"/>
    </location>
</feature>
<feature type="coiled-coil region" evidence="1">
    <location>
        <begin position="523"/>
        <end position="557"/>
    </location>
</feature>
<feature type="transmembrane region" description="Helical" evidence="2">
    <location>
        <begin position="450"/>
        <end position="477"/>
    </location>
</feature>
<dbReference type="Pfam" id="PF18920">
    <property type="entry name" value="DUF5671"/>
    <property type="match status" value="2"/>
</dbReference>
<evidence type="ECO:0000256" key="1">
    <source>
        <dbReference type="SAM" id="Coils"/>
    </source>
</evidence>
<accession>A0A6B1DM25</accession>